<comment type="subcellular location">
    <subcellularLocation>
        <location evidence="1">Membrane</location>
        <topology evidence="1">Multi-pass membrane protein</topology>
    </subcellularLocation>
</comment>
<accession>A0A3M6UP15</accession>
<dbReference type="InterPro" id="IPR013099">
    <property type="entry name" value="K_chnl_dom"/>
</dbReference>
<evidence type="ECO:0000256" key="6">
    <source>
        <dbReference type="ARBA" id="ARBA00023136"/>
    </source>
</evidence>
<dbReference type="InterPro" id="IPR003280">
    <property type="entry name" value="2pore_dom_K_chnl"/>
</dbReference>
<keyword evidence="5 8" id="KW-0406">Ion transport</keyword>
<keyword evidence="7 8" id="KW-0407">Ion channel</keyword>
<comment type="similarity">
    <text evidence="8">Belongs to the two pore domain potassium channel (TC 1.A.1.8) family.</text>
</comment>
<evidence type="ECO:0000313" key="11">
    <source>
        <dbReference type="EMBL" id="RMX55274.1"/>
    </source>
</evidence>
<keyword evidence="2 8" id="KW-0813">Transport</keyword>
<dbReference type="PRINTS" id="PR01333">
    <property type="entry name" value="2POREKCHANEL"/>
</dbReference>
<dbReference type="GO" id="GO:0030322">
    <property type="term" value="P:stabilization of membrane potential"/>
    <property type="evidence" value="ECO:0007669"/>
    <property type="project" value="TreeGrafter"/>
</dbReference>
<dbReference type="Proteomes" id="UP000275408">
    <property type="component" value="Unassembled WGS sequence"/>
</dbReference>
<dbReference type="PANTHER" id="PTHR11003">
    <property type="entry name" value="POTASSIUM CHANNEL, SUBFAMILY K"/>
    <property type="match status" value="1"/>
</dbReference>
<dbReference type="GO" id="GO:0015271">
    <property type="term" value="F:outward rectifier potassium channel activity"/>
    <property type="evidence" value="ECO:0007669"/>
    <property type="project" value="TreeGrafter"/>
</dbReference>
<organism evidence="11 12">
    <name type="scientific">Pocillopora damicornis</name>
    <name type="common">Cauliflower coral</name>
    <name type="synonym">Millepora damicornis</name>
    <dbReference type="NCBI Taxonomy" id="46731"/>
    <lineage>
        <taxon>Eukaryota</taxon>
        <taxon>Metazoa</taxon>
        <taxon>Cnidaria</taxon>
        <taxon>Anthozoa</taxon>
        <taxon>Hexacorallia</taxon>
        <taxon>Scleractinia</taxon>
        <taxon>Astrocoeniina</taxon>
        <taxon>Pocilloporidae</taxon>
        <taxon>Pocillopora</taxon>
    </lineage>
</organism>
<proteinExistence type="inferred from homology"/>
<reference evidence="11 12" key="1">
    <citation type="journal article" date="2018" name="Sci. Rep.">
        <title>Comparative analysis of the Pocillopora damicornis genome highlights role of immune system in coral evolution.</title>
        <authorList>
            <person name="Cunning R."/>
            <person name="Bay R.A."/>
            <person name="Gillette P."/>
            <person name="Baker A.C."/>
            <person name="Traylor-Knowles N."/>
        </authorList>
    </citation>
    <scope>NUCLEOTIDE SEQUENCE [LARGE SCALE GENOMIC DNA]</scope>
    <source>
        <strain evidence="11">RSMAS</strain>
        <tissue evidence="11">Whole animal</tissue>
    </source>
</reference>
<dbReference type="Gene3D" id="1.10.287.70">
    <property type="match status" value="1"/>
</dbReference>
<dbReference type="SUPFAM" id="SSF81324">
    <property type="entry name" value="Voltage-gated potassium channels"/>
    <property type="match status" value="2"/>
</dbReference>
<evidence type="ECO:0000256" key="2">
    <source>
        <dbReference type="ARBA" id="ARBA00022448"/>
    </source>
</evidence>
<evidence type="ECO:0000256" key="7">
    <source>
        <dbReference type="ARBA" id="ARBA00023303"/>
    </source>
</evidence>
<feature type="transmembrane region" description="Helical" evidence="9">
    <location>
        <begin position="247"/>
        <end position="268"/>
    </location>
</feature>
<dbReference type="STRING" id="46731.A0A3M6UP15"/>
<evidence type="ECO:0000256" key="3">
    <source>
        <dbReference type="ARBA" id="ARBA00022692"/>
    </source>
</evidence>
<protein>
    <recommendedName>
        <fullName evidence="10">Potassium channel domain-containing protein</fullName>
    </recommendedName>
</protein>
<dbReference type="PANTHER" id="PTHR11003:SF345">
    <property type="entry name" value="TWIK FAMILY OF POTASSIUM CHANNELS PROTEIN 18"/>
    <property type="match status" value="1"/>
</dbReference>
<keyword evidence="6 9" id="KW-0472">Membrane</keyword>
<sequence>MRTLGEVGAHMAYNAVLVGMLIMYGLFGAFVFRKFEATERVSVSDGQPGISRDELLVDLWSGKDLDFDAWSVQAKNKLDLYEEGFNPESSISAEWSLDESWLFACTIFTTIGYGNITPMSTSGRIFCILYGFVGIPLFNVVAVSLGSLITGVIQFFHSTYEKRKRKIVAETHKKDDFDSEPLASEVNQEGNLTFKSVLSMTVAYLAAGTLLFSLWEDWSLFEAFYYCFVTLTTIGLGDYVPQNMHHTVFFGGYIIVGLVLVTMLFSTMEEEISQWFDKIKKAAGITKHPQEDKKDL</sequence>
<name>A0A3M6UP15_POCDA</name>
<evidence type="ECO:0000256" key="1">
    <source>
        <dbReference type="ARBA" id="ARBA00004141"/>
    </source>
</evidence>
<dbReference type="AlphaFoldDB" id="A0A3M6UP15"/>
<keyword evidence="12" id="KW-1185">Reference proteome</keyword>
<dbReference type="OMA" id="SWLFACT"/>
<feature type="transmembrane region" description="Helical" evidence="9">
    <location>
        <begin position="197"/>
        <end position="215"/>
    </location>
</feature>
<evidence type="ECO:0000313" key="12">
    <source>
        <dbReference type="Proteomes" id="UP000275408"/>
    </source>
</evidence>
<gene>
    <name evidence="11" type="ORF">pdam_00023725</name>
</gene>
<dbReference type="GO" id="GO:0005886">
    <property type="term" value="C:plasma membrane"/>
    <property type="evidence" value="ECO:0007669"/>
    <property type="project" value="TreeGrafter"/>
</dbReference>
<dbReference type="GO" id="GO:0022841">
    <property type="term" value="F:potassium ion leak channel activity"/>
    <property type="evidence" value="ECO:0007669"/>
    <property type="project" value="TreeGrafter"/>
</dbReference>
<evidence type="ECO:0000259" key="10">
    <source>
        <dbReference type="Pfam" id="PF07885"/>
    </source>
</evidence>
<dbReference type="Pfam" id="PF07885">
    <property type="entry name" value="Ion_trans_2"/>
    <property type="match status" value="2"/>
</dbReference>
<feature type="domain" description="Potassium channel" evidence="10">
    <location>
        <begin position="92"/>
        <end position="149"/>
    </location>
</feature>
<evidence type="ECO:0000256" key="5">
    <source>
        <dbReference type="ARBA" id="ARBA00023065"/>
    </source>
</evidence>
<evidence type="ECO:0000256" key="4">
    <source>
        <dbReference type="ARBA" id="ARBA00022989"/>
    </source>
</evidence>
<feature type="domain" description="Potassium channel" evidence="10">
    <location>
        <begin position="200"/>
        <end position="271"/>
    </location>
</feature>
<evidence type="ECO:0000256" key="9">
    <source>
        <dbReference type="SAM" id="Phobius"/>
    </source>
</evidence>
<dbReference type="OrthoDB" id="297496at2759"/>
<feature type="transmembrane region" description="Helical" evidence="9">
    <location>
        <begin position="12"/>
        <end position="32"/>
    </location>
</feature>
<feature type="transmembrane region" description="Helical" evidence="9">
    <location>
        <begin position="100"/>
        <end position="116"/>
    </location>
</feature>
<keyword evidence="4 9" id="KW-1133">Transmembrane helix</keyword>
<keyword evidence="3 8" id="KW-0812">Transmembrane</keyword>
<feature type="transmembrane region" description="Helical" evidence="9">
    <location>
        <begin position="128"/>
        <end position="156"/>
    </location>
</feature>
<feature type="transmembrane region" description="Helical" evidence="9">
    <location>
        <begin position="221"/>
        <end position="240"/>
    </location>
</feature>
<comment type="caution">
    <text evidence="11">The sequence shown here is derived from an EMBL/GenBank/DDBJ whole genome shotgun (WGS) entry which is preliminary data.</text>
</comment>
<evidence type="ECO:0000256" key="8">
    <source>
        <dbReference type="RuleBase" id="RU003857"/>
    </source>
</evidence>
<dbReference type="EMBL" id="RCHS01001094">
    <property type="protein sequence ID" value="RMX55274.1"/>
    <property type="molecule type" value="Genomic_DNA"/>
</dbReference>